<dbReference type="PANTHER" id="PTHR43832:SF1">
    <property type="entry name" value="S-ADENOSYL-L-METHIONINE-DEPENDENT METHYLTRANSFERASES SUPERFAMILY PROTEIN"/>
    <property type="match status" value="1"/>
</dbReference>
<evidence type="ECO:0000256" key="1">
    <source>
        <dbReference type="ARBA" id="ARBA00010815"/>
    </source>
</evidence>
<reference evidence="2" key="1">
    <citation type="submission" date="2021-06" db="EMBL/GenBank/DDBJ databases">
        <authorList>
            <person name="Kallberg Y."/>
            <person name="Tangrot J."/>
            <person name="Rosling A."/>
        </authorList>
    </citation>
    <scope>NUCLEOTIDE SEQUENCE</scope>
    <source>
        <strain evidence="2">MT106</strain>
    </source>
</reference>
<dbReference type="InterPro" id="IPR011032">
    <property type="entry name" value="GroES-like_sf"/>
</dbReference>
<organism evidence="2 3">
    <name type="scientific">Ambispora gerdemannii</name>
    <dbReference type="NCBI Taxonomy" id="144530"/>
    <lineage>
        <taxon>Eukaryota</taxon>
        <taxon>Fungi</taxon>
        <taxon>Fungi incertae sedis</taxon>
        <taxon>Mucoromycota</taxon>
        <taxon>Glomeromycotina</taxon>
        <taxon>Glomeromycetes</taxon>
        <taxon>Archaeosporales</taxon>
        <taxon>Ambisporaceae</taxon>
        <taxon>Ambispora</taxon>
    </lineage>
</organism>
<proteinExistence type="inferred from homology"/>
<dbReference type="AlphaFoldDB" id="A0A9N9GNG2"/>
<dbReference type="CDD" id="cd02440">
    <property type="entry name" value="AdoMet_MTases"/>
    <property type="match status" value="1"/>
</dbReference>
<dbReference type="FunFam" id="3.40.50.150:FF:000554">
    <property type="entry name" value="Cation-transporting ATPase"/>
    <property type="match status" value="1"/>
</dbReference>
<dbReference type="Gene3D" id="3.40.50.150">
    <property type="entry name" value="Vaccinia Virus protein VP39"/>
    <property type="match status" value="1"/>
</dbReference>
<sequence>MSTKQINNDNSFWYEPFIDNGIIPDFILRAAIRHILRGRAYELEGNEFTEKHINKMLYIEKLKERPIAEEQDAANKQHYEVSTGFMKLSLGKRMKYSCALFPTGKETLDQAEDLMLESYCEKAQVKDGMKILDLGCGWGSLCLYICEKYPNAKVTALSNSYTQRKHIQSLADERGYKNLTVTTADVKEFDFEEESRFDRIISIEMFEHMKNYEHLLHKISTWLTSNGLLFLHTFAHKSQPYDFVEDDSWMTRYFFTGGTMPSSDLFLHFQNDLTLVNKWLVNGKHYAKTSEEWLKLVDKNKKDGFPYLVETYGRENAEAWFNRWRTFYISVAEFFGMNDAGTILGHKGIGIVEEVDKVKPGERVVISCFVVPIGLLVISFAKDRGVNHMLRLAIACRDDKLHRRERRHRKDQVACA</sequence>
<dbReference type="EMBL" id="CAJVPL010002580">
    <property type="protein sequence ID" value="CAG8614404.1"/>
    <property type="molecule type" value="Genomic_DNA"/>
</dbReference>
<dbReference type="Pfam" id="PF02353">
    <property type="entry name" value="CMAS"/>
    <property type="match status" value="1"/>
</dbReference>
<name>A0A9N9GNG2_9GLOM</name>
<dbReference type="SUPFAM" id="SSF50129">
    <property type="entry name" value="GroES-like"/>
    <property type="match status" value="1"/>
</dbReference>
<gene>
    <name evidence="2" type="ORF">AGERDE_LOCUS9755</name>
</gene>
<evidence type="ECO:0000313" key="2">
    <source>
        <dbReference type="EMBL" id="CAG8614404.1"/>
    </source>
</evidence>
<dbReference type="SUPFAM" id="SSF53335">
    <property type="entry name" value="S-adenosyl-L-methionine-dependent methyltransferases"/>
    <property type="match status" value="1"/>
</dbReference>
<protein>
    <submittedName>
        <fullName evidence="2">6742_t:CDS:1</fullName>
    </submittedName>
</protein>
<keyword evidence="3" id="KW-1185">Reference proteome</keyword>
<dbReference type="OrthoDB" id="506498at2759"/>
<accession>A0A9N9GNG2</accession>
<dbReference type="InterPro" id="IPR029063">
    <property type="entry name" value="SAM-dependent_MTases_sf"/>
</dbReference>
<dbReference type="PANTHER" id="PTHR43832">
    <property type="match status" value="1"/>
</dbReference>
<comment type="caution">
    <text evidence="2">The sequence shown here is derived from an EMBL/GenBank/DDBJ whole genome shotgun (WGS) entry which is preliminary data.</text>
</comment>
<dbReference type="Proteomes" id="UP000789831">
    <property type="component" value="Unassembled WGS sequence"/>
</dbReference>
<comment type="similarity">
    <text evidence="1">Belongs to the CFA/CMAS family.</text>
</comment>
<evidence type="ECO:0000313" key="3">
    <source>
        <dbReference type="Proteomes" id="UP000789831"/>
    </source>
</evidence>